<reference evidence="1 2" key="1">
    <citation type="submission" date="2016-12" db="EMBL/GenBank/DDBJ databases">
        <title>Candidatus Reconcilibacillus cellulovorans genome.</title>
        <authorList>
            <person name="Kolinko S."/>
            <person name="Wu Y.-W."/>
            <person name="Tachea F."/>
            <person name="Denzel E."/>
            <person name="Hiras J."/>
            <person name="Baecker N."/>
            <person name="Chan L.J."/>
            <person name="Eichorst S.A."/>
            <person name="Frey D."/>
            <person name="Adams P.D."/>
            <person name="Pray T."/>
            <person name="Tanjore D."/>
            <person name="Petzold C.J."/>
            <person name="Gladden J.M."/>
            <person name="Simmons B.A."/>
            <person name="Singer S.W."/>
        </authorList>
    </citation>
    <scope>NUCLEOTIDE SEQUENCE [LARGE SCALE GENOMIC DNA]</scope>
    <source>
        <strain evidence="1">JTherm</strain>
    </source>
</reference>
<proteinExistence type="predicted"/>
<dbReference type="AlphaFoldDB" id="A0A2A6E405"/>
<dbReference type="EMBL" id="MOXJ01000001">
    <property type="protein sequence ID" value="PDO11771.1"/>
    <property type="molecule type" value="Genomic_DNA"/>
</dbReference>
<evidence type="ECO:0000313" key="2">
    <source>
        <dbReference type="Proteomes" id="UP000243688"/>
    </source>
</evidence>
<dbReference type="Proteomes" id="UP000243688">
    <property type="component" value="Unassembled WGS sequence"/>
</dbReference>
<sequence length="121" mass="14275">MARNLRIIAELAQRQPLSLLSRKQDWDLLVIQELYRQQRAMYERRTHRIEDRIVSISQPHLRPMVRGKASAPVEFGAKVSVSMIKSYAFWERLSWDGFHEGVTLIETLEACRKHFGCFFNL</sequence>
<evidence type="ECO:0008006" key="3">
    <source>
        <dbReference type="Google" id="ProtNLM"/>
    </source>
</evidence>
<comment type="caution">
    <text evidence="1">The sequence shown here is derived from an EMBL/GenBank/DDBJ whole genome shotgun (WGS) entry which is preliminary data.</text>
</comment>
<organism evidence="1 2">
    <name type="scientific">Candidatus Reconcilbacillus cellulovorans</name>
    <dbReference type="NCBI Taxonomy" id="1906605"/>
    <lineage>
        <taxon>Bacteria</taxon>
        <taxon>Bacillati</taxon>
        <taxon>Bacillota</taxon>
        <taxon>Bacilli</taxon>
        <taxon>Bacillales</taxon>
        <taxon>Paenibacillaceae</taxon>
        <taxon>Candidatus Reconcilbacillus</taxon>
    </lineage>
</organism>
<name>A0A2A6E405_9BACL</name>
<evidence type="ECO:0000313" key="1">
    <source>
        <dbReference type="EMBL" id="PDO11771.1"/>
    </source>
</evidence>
<gene>
    <name evidence="1" type="ORF">BLM47_01365</name>
</gene>
<accession>A0A2A6E405</accession>
<protein>
    <recommendedName>
        <fullName evidence="3">Transposase</fullName>
    </recommendedName>
</protein>